<evidence type="ECO:0000256" key="2">
    <source>
        <dbReference type="ARBA" id="ARBA00023125"/>
    </source>
</evidence>
<dbReference type="Gene3D" id="2.60.120.10">
    <property type="entry name" value="Jelly Rolls"/>
    <property type="match status" value="1"/>
</dbReference>
<keyword evidence="6" id="KW-1185">Reference proteome</keyword>
<evidence type="ECO:0000313" key="5">
    <source>
        <dbReference type="EMBL" id="MEN3238360.1"/>
    </source>
</evidence>
<dbReference type="SUPFAM" id="SSF51206">
    <property type="entry name" value="cAMP-binding domain-like"/>
    <property type="match status" value="1"/>
</dbReference>
<sequence>MYSKLVIGCFLQVLMAGRGARFHLQSEGRAALVPTSSHPADMLVRKLGSIAQLSDEERRAVMGLPMTARPLPGGHDIACEHDRPMQCCLILDGWASRYQFLAEGRRQIFSFHIPGDIPDLQCLHLRVMDHSLCALTPVMLAFIPHEAIRDLTTGYPGIAATLWRDTLVDGAVFREWMVGMGRRSACQAVAHLFCEMYVKLEAVGLAKNHRYKLPITQVDIADALGLSNVHVNRVLRQLREENLVVLRNGWLNISNWPELVKISEFDPLYLHVDRLAA</sequence>
<dbReference type="Pfam" id="PF00027">
    <property type="entry name" value="cNMP_binding"/>
    <property type="match status" value="1"/>
</dbReference>
<gene>
    <name evidence="5" type="ORF">PUR29_33500</name>
</gene>
<keyword evidence="3" id="KW-0804">Transcription</keyword>
<dbReference type="SMART" id="SM00419">
    <property type="entry name" value="HTH_CRP"/>
    <property type="match status" value="1"/>
</dbReference>
<evidence type="ECO:0000259" key="4">
    <source>
        <dbReference type="PROSITE" id="PS51063"/>
    </source>
</evidence>
<protein>
    <submittedName>
        <fullName evidence="5">Crp/Fnr family transcriptional regulator</fullName>
    </submittedName>
</protein>
<dbReference type="InterPro" id="IPR018490">
    <property type="entry name" value="cNMP-bd_dom_sf"/>
</dbReference>
<reference evidence="5 6" key="1">
    <citation type="journal article" date="2023" name="PLoS ONE">
        <title>Complete genome assembly of Hawai'i environmental nontuberculous mycobacteria reveals unexpected co-isolation with methylobacteria.</title>
        <authorList>
            <person name="Hendrix J."/>
            <person name="Epperson L.E."/>
            <person name="Tong E.I."/>
            <person name="Chan Y.L."/>
            <person name="Hasan N.A."/>
            <person name="Dawrs S.N."/>
            <person name="Norton G.J."/>
            <person name="Virdi R."/>
            <person name="Crooks J.L."/>
            <person name="Chan E.D."/>
            <person name="Honda J.R."/>
            <person name="Strong M."/>
        </authorList>
    </citation>
    <scope>NUCLEOTIDE SEQUENCE [LARGE SCALE GENOMIC DNA]</scope>
    <source>
        <strain evidence="5 6">NJH_HI04-1</strain>
    </source>
</reference>
<dbReference type="CDD" id="cd00038">
    <property type="entry name" value="CAP_ED"/>
    <property type="match status" value="1"/>
</dbReference>
<feature type="domain" description="HTH crp-type" evidence="4">
    <location>
        <begin position="183"/>
        <end position="257"/>
    </location>
</feature>
<dbReference type="InterPro" id="IPR036390">
    <property type="entry name" value="WH_DNA-bd_sf"/>
</dbReference>
<dbReference type="EMBL" id="JAQYXP010000005">
    <property type="protein sequence ID" value="MEN3238360.1"/>
    <property type="molecule type" value="Genomic_DNA"/>
</dbReference>
<proteinExistence type="predicted"/>
<dbReference type="InterPro" id="IPR012318">
    <property type="entry name" value="HTH_CRP"/>
</dbReference>
<name>A0ABV0A689_9HYPH</name>
<organism evidence="5 6">
    <name type="scientific">Methylobacterium ajmalii</name>
    <dbReference type="NCBI Taxonomy" id="2738439"/>
    <lineage>
        <taxon>Bacteria</taxon>
        <taxon>Pseudomonadati</taxon>
        <taxon>Pseudomonadota</taxon>
        <taxon>Alphaproteobacteria</taxon>
        <taxon>Hyphomicrobiales</taxon>
        <taxon>Methylobacteriaceae</taxon>
        <taxon>Methylobacterium</taxon>
    </lineage>
</organism>
<dbReference type="Proteomes" id="UP001407347">
    <property type="component" value="Unassembled WGS sequence"/>
</dbReference>
<evidence type="ECO:0000256" key="1">
    <source>
        <dbReference type="ARBA" id="ARBA00023015"/>
    </source>
</evidence>
<dbReference type="InterPro" id="IPR014710">
    <property type="entry name" value="RmlC-like_jellyroll"/>
</dbReference>
<dbReference type="InterPro" id="IPR000595">
    <property type="entry name" value="cNMP-bd_dom"/>
</dbReference>
<dbReference type="InterPro" id="IPR036388">
    <property type="entry name" value="WH-like_DNA-bd_sf"/>
</dbReference>
<dbReference type="Gene3D" id="1.10.10.10">
    <property type="entry name" value="Winged helix-like DNA-binding domain superfamily/Winged helix DNA-binding domain"/>
    <property type="match status" value="1"/>
</dbReference>
<evidence type="ECO:0000313" key="6">
    <source>
        <dbReference type="Proteomes" id="UP001407347"/>
    </source>
</evidence>
<keyword evidence="2" id="KW-0238">DNA-binding</keyword>
<dbReference type="PROSITE" id="PS51063">
    <property type="entry name" value="HTH_CRP_2"/>
    <property type="match status" value="1"/>
</dbReference>
<dbReference type="Pfam" id="PF13545">
    <property type="entry name" value="HTH_Crp_2"/>
    <property type="match status" value="1"/>
</dbReference>
<dbReference type="SUPFAM" id="SSF46785">
    <property type="entry name" value="Winged helix' DNA-binding domain"/>
    <property type="match status" value="1"/>
</dbReference>
<keyword evidence="1" id="KW-0805">Transcription regulation</keyword>
<comment type="caution">
    <text evidence="5">The sequence shown here is derived from an EMBL/GenBank/DDBJ whole genome shotgun (WGS) entry which is preliminary data.</text>
</comment>
<accession>A0ABV0A689</accession>
<evidence type="ECO:0000256" key="3">
    <source>
        <dbReference type="ARBA" id="ARBA00023163"/>
    </source>
</evidence>